<evidence type="ECO:0000313" key="3">
    <source>
        <dbReference type="EMBL" id="MFC5745676.1"/>
    </source>
</evidence>
<sequence>MSETLLVERHGPVGWLIFNRPRTGNAMDAAMMAALPRAWRELDADPAVRVIVVTGAGKAFQTGLDVVQLNRDPDALREMSRRTKRADLQLTAWHLGVAKPVVTAVNGVCAGGGLHFVVDSDVVIASATASFLDPHVSVGQVSAFETIGLARRAAFSPVARMALMGAHERVTASEALRLGWVSEVVEPGDLRPAAQRLAERIAQNDPEAVAATKRALWRALETGLGEARGTRR</sequence>
<name>A0ABW0ZQX2_9ACTN</name>
<dbReference type="InterPro" id="IPR018376">
    <property type="entry name" value="Enoyl-CoA_hyd/isom_CS"/>
</dbReference>
<comment type="similarity">
    <text evidence="1 2">Belongs to the enoyl-CoA hydratase/isomerase family.</text>
</comment>
<proteinExistence type="inferred from homology"/>
<organism evidence="3 4">
    <name type="scientific">Actinomadura rugatobispora</name>
    <dbReference type="NCBI Taxonomy" id="1994"/>
    <lineage>
        <taxon>Bacteria</taxon>
        <taxon>Bacillati</taxon>
        <taxon>Actinomycetota</taxon>
        <taxon>Actinomycetes</taxon>
        <taxon>Streptosporangiales</taxon>
        <taxon>Thermomonosporaceae</taxon>
        <taxon>Actinomadura</taxon>
    </lineage>
</organism>
<dbReference type="Gene3D" id="3.90.226.10">
    <property type="entry name" value="2-enoyl-CoA Hydratase, Chain A, domain 1"/>
    <property type="match status" value="1"/>
</dbReference>
<dbReference type="Pfam" id="PF00378">
    <property type="entry name" value="ECH_1"/>
    <property type="match status" value="1"/>
</dbReference>
<dbReference type="InterPro" id="IPR029045">
    <property type="entry name" value="ClpP/crotonase-like_dom_sf"/>
</dbReference>
<dbReference type="SUPFAM" id="SSF52096">
    <property type="entry name" value="ClpP/crotonase"/>
    <property type="match status" value="1"/>
</dbReference>
<keyword evidence="4" id="KW-1185">Reference proteome</keyword>
<comment type="caution">
    <text evidence="3">The sequence shown here is derived from an EMBL/GenBank/DDBJ whole genome shotgun (WGS) entry which is preliminary data.</text>
</comment>
<dbReference type="CDD" id="cd06558">
    <property type="entry name" value="crotonase-like"/>
    <property type="match status" value="1"/>
</dbReference>
<dbReference type="RefSeq" id="WP_378281299.1">
    <property type="nucleotide sequence ID" value="NZ_JBHSON010000009.1"/>
</dbReference>
<dbReference type="PANTHER" id="PTHR42964:SF1">
    <property type="entry name" value="POLYKETIDE BIOSYNTHESIS ENOYL-COA HYDRATASE PKSH-RELATED"/>
    <property type="match status" value="1"/>
</dbReference>
<evidence type="ECO:0000256" key="2">
    <source>
        <dbReference type="RuleBase" id="RU003707"/>
    </source>
</evidence>
<reference evidence="4" key="1">
    <citation type="journal article" date="2019" name="Int. J. Syst. Evol. Microbiol.">
        <title>The Global Catalogue of Microorganisms (GCM) 10K type strain sequencing project: providing services to taxonomists for standard genome sequencing and annotation.</title>
        <authorList>
            <consortium name="The Broad Institute Genomics Platform"/>
            <consortium name="The Broad Institute Genome Sequencing Center for Infectious Disease"/>
            <person name="Wu L."/>
            <person name="Ma J."/>
        </authorList>
    </citation>
    <scope>NUCLEOTIDE SEQUENCE [LARGE SCALE GENOMIC DNA]</scope>
    <source>
        <strain evidence="4">KCTC 42087</strain>
    </source>
</reference>
<gene>
    <name evidence="3" type="ORF">ACFPZN_08675</name>
</gene>
<accession>A0ABW0ZQX2</accession>
<dbReference type="EMBL" id="JBHSON010000009">
    <property type="protein sequence ID" value="MFC5745676.1"/>
    <property type="molecule type" value="Genomic_DNA"/>
</dbReference>
<dbReference type="PANTHER" id="PTHR42964">
    <property type="entry name" value="ENOYL-COA HYDRATASE"/>
    <property type="match status" value="1"/>
</dbReference>
<dbReference type="PROSITE" id="PS00166">
    <property type="entry name" value="ENOYL_COA_HYDRATASE"/>
    <property type="match status" value="1"/>
</dbReference>
<dbReference type="InterPro" id="IPR051683">
    <property type="entry name" value="Enoyl-CoA_Hydratase/Isomerase"/>
</dbReference>
<dbReference type="Proteomes" id="UP001596074">
    <property type="component" value="Unassembled WGS sequence"/>
</dbReference>
<dbReference type="InterPro" id="IPR001753">
    <property type="entry name" value="Enoyl-CoA_hydra/iso"/>
</dbReference>
<protein>
    <submittedName>
        <fullName evidence="3">Enoyl-CoA hydratase/isomerase family protein</fullName>
    </submittedName>
</protein>
<evidence type="ECO:0000313" key="4">
    <source>
        <dbReference type="Proteomes" id="UP001596074"/>
    </source>
</evidence>
<evidence type="ECO:0000256" key="1">
    <source>
        <dbReference type="ARBA" id="ARBA00005254"/>
    </source>
</evidence>